<dbReference type="InterPro" id="IPR001789">
    <property type="entry name" value="Sig_transdc_resp-reg_receiver"/>
</dbReference>
<feature type="domain" description="GGDEF" evidence="8">
    <location>
        <begin position="470"/>
        <end position="604"/>
    </location>
</feature>
<dbReference type="CDD" id="cd00156">
    <property type="entry name" value="REC"/>
    <property type="match status" value="1"/>
</dbReference>
<dbReference type="AlphaFoldDB" id="A0A091AXU2"/>
<dbReference type="CDD" id="cd01948">
    <property type="entry name" value="EAL"/>
    <property type="match status" value="1"/>
</dbReference>
<feature type="domain" description="PAS" evidence="5">
    <location>
        <begin position="143"/>
        <end position="213"/>
    </location>
</feature>
<dbReference type="Gene3D" id="3.30.450.20">
    <property type="entry name" value="PAS domain"/>
    <property type="match status" value="1"/>
</dbReference>
<dbReference type="PATRIC" id="fig|1121015.4.peg.842"/>
<dbReference type="Pfam" id="PF00072">
    <property type="entry name" value="Response_reg"/>
    <property type="match status" value="1"/>
</dbReference>
<name>A0A091AXU2_9GAMM</name>
<dbReference type="GO" id="GO:0000160">
    <property type="term" value="P:phosphorelay signal transduction system"/>
    <property type="evidence" value="ECO:0007669"/>
    <property type="project" value="InterPro"/>
</dbReference>
<protein>
    <recommendedName>
        <fullName evidence="11">Diguanylate cyclase</fullName>
    </recommendedName>
</protein>
<dbReference type="InterPro" id="IPR043128">
    <property type="entry name" value="Rev_trsase/Diguanyl_cyclase"/>
</dbReference>
<evidence type="ECO:0000259" key="4">
    <source>
        <dbReference type="PROSITE" id="PS50110"/>
    </source>
</evidence>
<dbReference type="eggNOG" id="COG5001">
    <property type="taxonomic scope" value="Bacteria"/>
</dbReference>
<dbReference type="InterPro" id="IPR035965">
    <property type="entry name" value="PAS-like_dom_sf"/>
</dbReference>
<proteinExistence type="predicted"/>
<evidence type="ECO:0000259" key="6">
    <source>
        <dbReference type="PROSITE" id="PS50113"/>
    </source>
</evidence>
<dbReference type="InterPro" id="IPR029016">
    <property type="entry name" value="GAF-like_dom_sf"/>
</dbReference>
<dbReference type="InterPro" id="IPR000014">
    <property type="entry name" value="PAS"/>
</dbReference>
<dbReference type="PANTHER" id="PTHR44757:SF2">
    <property type="entry name" value="BIOFILM ARCHITECTURE MAINTENANCE PROTEIN MBAA"/>
    <property type="match status" value="1"/>
</dbReference>
<dbReference type="Pfam" id="PF13185">
    <property type="entry name" value="GAF_2"/>
    <property type="match status" value="1"/>
</dbReference>
<dbReference type="SUPFAM" id="SSF55073">
    <property type="entry name" value="Nucleotide cyclase"/>
    <property type="match status" value="1"/>
</dbReference>
<sequence>MDSMMPALRILLVEDSADDLALNLRALRDLDRPVLTECVASEPALREALARFLPDLVLCDFSMPGFSGQEALRVVHELTPETPFIFVSGTIGEELAIDALQRGAADYVLKDNLRRLRPAIERALRTATERRDRLRIQRALSISEERFRAIVENTSDWIWEMDLGKRLTYSNRSVADILGYPVEALYEHSALDFMLAEDRARVEAALPGLVADKRGWKDWILRWRHRDGSVRLLESTAQPLFDDEGEVSVYRGIDRDVTLRVQQEQKIRQLARIHAVLSALGNAVLRANDTQELLDMTCQLTVEQGHFMAACIGERTPGGCLALSSHCGDERVVRMIEALGDLPLGGPAQDARPAQRAFNEARNIAIADYGALSIAEPIRQEMAQVGVASQIALPIGTPPWGVLGLFSDKPQEFDAEEISLLERLTAEIDYARKFIAKSEHLEYLAYHNPTTGLPSRVAYRDLIVPRIERAPQAIAMADVDRFRYFNQSRGRPFGDQLLREIAARLKSLMPHGALLAHPSDDAFIFAFDHAGDLEAAMGKVDTILVACGEQPFLVEGEQVRARLHGSVLLAPLHEDTADGIERTLVAVLAEAQTRDRAVLGFTEEVRSRATRRVELERDLRHALENDGFELYLQPKFHAATHRLTGAEALLRWRHPQRGMVSPAEFIPVLEETGLIVEAGAWVRRHALKVCQRWRELGSFGLRLAVNVSPRELRQLNFITECEQLLAPFGGDHDLDIEITESMLMDDIAHSIMVLQALRDLGCRVAIDDFGTGYSSLNYLSRLPADALKIDQSFVALLALSPDTLSLVTNIIGLAHSLGLKVVAEGVEEEEQAKLLRLLRCDEMQGYFFGRPVPQAQFEETWLH</sequence>
<keyword evidence="2" id="KW-0418">Kinase</keyword>
<dbReference type="PROSITE" id="PS50112">
    <property type="entry name" value="PAS"/>
    <property type="match status" value="1"/>
</dbReference>
<feature type="domain" description="Response regulatory" evidence="4">
    <location>
        <begin position="9"/>
        <end position="125"/>
    </location>
</feature>
<evidence type="ECO:0000259" key="7">
    <source>
        <dbReference type="PROSITE" id="PS50883"/>
    </source>
</evidence>
<feature type="domain" description="EAL" evidence="7">
    <location>
        <begin position="612"/>
        <end position="863"/>
    </location>
</feature>
<dbReference type="GO" id="GO:0016301">
    <property type="term" value="F:kinase activity"/>
    <property type="evidence" value="ECO:0007669"/>
    <property type="project" value="UniProtKB-KW"/>
</dbReference>
<feature type="domain" description="PAC" evidence="6">
    <location>
        <begin position="217"/>
        <end position="269"/>
    </location>
</feature>
<evidence type="ECO:0000313" key="9">
    <source>
        <dbReference type="EMBL" id="KFN44112.1"/>
    </source>
</evidence>
<dbReference type="InterPro" id="IPR013655">
    <property type="entry name" value="PAS_fold_3"/>
</dbReference>
<accession>A0A091AXU2</accession>
<evidence type="ECO:0000313" key="10">
    <source>
        <dbReference type="Proteomes" id="UP000029385"/>
    </source>
</evidence>
<dbReference type="CDD" id="cd00130">
    <property type="entry name" value="PAS"/>
    <property type="match status" value="1"/>
</dbReference>
<dbReference type="InterPro" id="IPR001633">
    <property type="entry name" value="EAL_dom"/>
</dbReference>
<dbReference type="Gene3D" id="3.30.450.40">
    <property type="match status" value="1"/>
</dbReference>
<dbReference type="Pfam" id="PF00563">
    <property type="entry name" value="EAL"/>
    <property type="match status" value="1"/>
</dbReference>
<organism evidence="9 10">
    <name type="scientific">Arenimonas oryziterrae DSM 21050 = YC6267</name>
    <dbReference type="NCBI Taxonomy" id="1121015"/>
    <lineage>
        <taxon>Bacteria</taxon>
        <taxon>Pseudomonadati</taxon>
        <taxon>Pseudomonadota</taxon>
        <taxon>Gammaproteobacteria</taxon>
        <taxon>Lysobacterales</taxon>
        <taxon>Lysobacteraceae</taxon>
        <taxon>Arenimonas</taxon>
    </lineage>
</organism>
<dbReference type="STRING" id="1121015.GCA_000420545_01806"/>
<dbReference type="SUPFAM" id="SSF141868">
    <property type="entry name" value="EAL domain-like"/>
    <property type="match status" value="1"/>
</dbReference>
<dbReference type="EMBL" id="AVCI01000003">
    <property type="protein sequence ID" value="KFN44112.1"/>
    <property type="molecule type" value="Genomic_DNA"/>
</dbReference>
<dbReference type="InterPro" id="IPR011006">
    <property type="entry name" value="CheY-like_superfamily"/>
</dbReference>
<dbReference type="SMART" id="SM00086">
    <property type="entry name" value="PAC"/>
    <property type="match status" value="1"/>
</dbReference>
<dbReference type="SUPFAM" id="SSF52172">
    <property type="entry name" value="CheY-like"/>
    <property type="match status" value="1"/>
</dbReference>
<evidence type="ECO:0000256" key="2">
    <source>
        <dbReference type="ARBA" id="ARBA00022777"/>
    </source>
</evidence>
<dbReference type="SUPFAM" id="SSF55781">
    <property type="entry name" value="GAF domain-like"/>
    <property type="match status" value="1"/>
</dbReference>
<dbReference type="InterPro" id="IPR001610">
    <property type="entry name" value="PAC"/>
</dbReference>
<dbReference type="InterPro" id="IPR000700">
    <property type="entry name" value="PAS-assoc_C"/>
</dbReference>
<dbReference type="PANTHER" id="PTHR44757">
    <property type="entry name" value="DIGUANYLATE CYCLASE DGCP"/>
    <property type="match status" value="1"/>
</dbReference>
<dbReference type="Gene3D" id="3.30.70.270">
    <property type="match status" value="1"/>
</dbReference>
<keyword evidence="10" id="KW-1185">Reference proteome</keyword>
<dbReference type="InterPro" id="IPR003018">
    <property type="entry name" value="GAF"/>
</dbReference>
<dbReference type="InterPro" id="IPR035919">
    <property type="entry name" value="EAL_sf"/>
</dbReference>
<reference evidence="9 10" key="1">
    <citation type="submission" date="2013-09" db="EMBL/GenBank/DDBJ databases">
        <title>Genome sequencing of Arenimonas oryziterrae.</title>
        <authorList>
            <person name="Chen F."/>
            <person name="Wang G."/>
        </authorList>
    </citation>
    <scope>NUCLEOTIDE SEQUENCE [LARGE SCALE GENOMIC DNA]</scope>
    <source>
        <strain evidence="9 10">YC6267</strain>
    </source>
</reference>
<dbReference type="SUPFAM" id="SSF55785">
    <property type="entry name" value="PYP-like sensor domain (PAS domain)"/>
    <property type="match status" value="1"/>
</dbReference>
<keyword evidence="3" id="KW-0597">Phosphoprotein</keyword>
<dbReference type="Gene3D" id="3.40.50.2300">
    <property type="match status" value="1"/>
</dbReference>
<dbReference type="Pfam" id="PF08447">
    <property type="entry name" value="PAS_3"/>
    <property type="match status" value="1"/>
</dbReference>
<dbReference type="SMART" id="SM00448">
    <property type="entry name" value="REC"/>
    <property type="match status" value="1"/>
</dbReference>
<dbReference type="InterPro" id="IPR000160">
    <property type="entry name" value="GGDEF_dom"/>
</dbReference>
<dbReference type="Pfam" id="PF00990">
    <property type="entry name" value="GGDEF"/>
    <property type="match status" value="1"/>
</dbReference>
<gene>
    <name evidence="9" type="ORF">N789_06770</name>
</gene>
<evidence type="ECO:0000256" key="3">
    <source>
        <dbReference type="PROSITE-ProRule" id="PRU00169"/>
    </source>
</evidence>
<evidence type="ECO:0008006" key="11">
    <source>
        <dbReference type="Google" id="ProtNLM"/>
    </source>
</evidence>
<evidence type="ECO:0000259" key="8">
    <source>
        <dbReference type="PROSITE" id="PS50887"/>
    </source>
</evidence>
<dbReference type="PROSITE" id="PS50883">
    <property type="entry name" value="EAL"/>
    <property type="match status" value="1"/>
</dbReference>
<dbReference type="InterPro" id="IPR029787">
    <property type="entry name" value="Nucleotide_cyclase"/>
</dbReference>
<dbReference type="InterPro" id="IPR052155">
    <property type="entry name" value="Biofilm_reg_signaling"/>
</dbReference>
<evidence type="ECO:0000256" key="1">
    <source>
        <dbReference type="ARBA" id="ARBA00022679"/>
    </source>
</evidence>
<feature type="modified residue" description="4-aspartylphosphate" evidence="3">
    <location>
        <position position="60"/>
    </location>
</feature>
<dbReference type="Proteomes" id="UP000029385">
    <property type="component" value="Unassembled WGS sequence"/>
</dbReference>
<comment type="caution">
    <text evidence="9">The sequence shown here is derived from an EMBL/GenBank/DDBJ whole genome shotgun (WGS) entry which is preliminary data.</text>
</comment>
<dbReference type="SMART" id="SM00052">
    <property type="entry name" value="EAL"/>
    <property type="match status" value="1"/>
</dbReference>
<dbReference type="SMART" id="SM00091">
    <property type="entry name" value="PAS"/>
    <property type="match status" value="1"/>
</dbReference>
<dbReference type="PROSITE" id="PS50887">
    <property type="entry name" value="GGDEF"/>
    <property type="match status" value="1"/>
</dbReference>
<keyword evidence="1" id="KW-0808">Transferase</keyword>
<evidence type="ECO:0000259" key="5">
    <source>
        <dbReference type="PROSITE" id="PS50112"/>
    </source>
</evidence>
<dbReference type="SMART" id="SM00267">
    <property type="entry name" value="GGDEF"/>
    <property type="match status" value="1"/>
</dbReference>
<dbReference type="PROSITE" id="PS50110">
    <property type="entry name" value="RESPONSE_REGULATORY"/>
    <property type="match status" value="1"/>
</dbReference>
<dbReference type="NCBIfam" id="TIGR00229">
    <property type="entry name" value="sensory_box"/>
    <property type="match status" value="1"/>
</dbReference>
<dbReference type="Gene3D" id="3.20.20.450">
    <property type="entry name" value="EAL domain"/>
    <property type="match status" value="1"/>
</dbReference>
<dbReference type="PROSITE" id="PS50113">
    <property type="entry name" value="PAC"/>
    <property type="match status" value="1"/>
</dbReference>